<dbReference type="CDD" id="cd18808">
    <property type="entry name" value="SF1_C_Upf1"/>
    <property type="match status" value="1"/>
</dbReference>
<reference evidence="11 12" key="1">
    <citation type="submission" date="2019-07" db="EMBL/GenBank/DDBJ databases">
        <title>Georgenia wutianyii sp. nov. and Georgenia *** sp. nov. isolated from plateau pika (Ochotona curzoniae) in the Qinghai-Tibet plateau of China.</title>
        <authorList>
            <person name="Tian Z."/>
        </authorList>
    </citation>
    <scope>NUCLEOTIDE SEQUENCE [LARGE SCALE GENOMIC DNA]</scope>
    <source>
        <strain evidence="11 12">Z446</strain>
    </source>
</reference>
<dbReference type="Proteomes" id="UP000318693">
    <property type="component" value="Unassembled WGS sequence"/>
</dbReference>
<feature type="coiled-coil region" evidence="6">
    <location>
        <begin position="488"/>
        <end position="515"/>
    </location>
</feature>
<dbReference type="InterPro" id="IPR049468">
    <property type="entry name" value="Restrct_endonuc-II-like_dom"/>
</dbReference>
<evidence type="ECO:0000256" key="2">
    <source>
        <dbReference type="ARBA" id="ARBA00022741"/>
    </source>
</evidence>
<dbReference type="GO" id="GO:0005524">
    <property type="term" value="F:ATP binding"/>
    <property type="evidence" value="ECO:0007669"/>
    <property type="project" value="UniProtKB-KW"/>
</dbReference>
<dbReference type="InterPro" id="IPR041677">
    <property type="entry name" value="DNA2/NAM7_AAA_11"/>
</dbReference>
<keyword evidence="5" id="KW-0067">ATP-binding</keyword>
<keyword evidence="3" id="KW-0378">Hydrolase</keyword>
<keyword evidence="12" id="KW-1185">Reference proteome</keyword>
<evidence type="ECO:0000259" key="8">
    <source>
        <dbReference type="Pfam" id="PF13086"/>
    </source>
</evidence>
<sequence length="1737" mass="190913">MVQLSENDTLSGVHAGSLNDRAARVFEFLAELQRLRTKVVRSLDTYRSVSWFADLPRVPGIVAPGEGDEGVWLSVARVDRQAPPVPPESLRPWIADRSLRDSAQPRPALKARGLRLVEYVNADGSTERGTEELRREEHPEVDEAYEAWLPAWQRWAAEDRPRAAAATLYQRLYSIYQDVRGSAETYELLAGFGLLECHSGGQSVKRHLLTVPVVVELDLESGRLDLLPSPDSSHLHLEQDMLEPVDTVPDAVRQSITAALQELDDPWEADPAGASAVLRTWVNGSGPTATFLPDEAPPRTALAGDGAVRVTLAPALILRERTQRSFIAAAKQIVEALRGETAVPAGLRQFVEITDGTVPEADKVRWDRHYGDGETYFPLPANEQQRQIVERLANHQTVVVQGPPGTGKTHTIANLITDLLGHGQRVLITSTTTRALGVIKDKLPEEIRDLCVSVTDDAVKGQADLERSVNTILGAEDSWNPSQAEREARDLRARLASARERAARASTELRSIREQESYVYAPEIGDYQGTLQQIAQHVAAEEADLGWLGAVPQERIQVGAADAMEYLRLLRAATPQIREAARAVPASGELPDPEAFATLCARRRELEGRRAEVQEVRDSAHFRGLSKVEAEARGRLRPVLLDLQQRRAELAGRREPWVPDVLTDIEAGRDRAWRQQAESAAAALTALRPLAPVLDAHTVSGLDALDPTAARAHAHDLVRHLREGGKLKGVFGRTKAAKAAAEFLDACRVDGRPCETQETIEVAHTHLEFEITMQPLEHRWSLQRFADAPASQRLAALEDEVHALRAALAYADTIEAGRDLVKATTRGPVTDVSQPRGVSVLLAVLDAVELEDLDASQQATVEPALEALRRARTPGTATSPAVRLATESLQQWDAEGYRAACEQMAAARAANVLVARLAEARRRVADAHADLAARLAATPQDPAWDGRLGALEEAWAWSVWDQRIRDKTDPTAEQRWRRELAEAEFEQRTSLRKLATNRGWATALERLTPRESTHLKMYAQAVRKIGKGTGKNAARHRESARESLRGSQSAVPAWIMPMHAVFETVPVERPNMFDVVIVDEASQSGLEGLLLAWLAPRMVVVGDDKQVSPSNVGLDHDAVFALQNRYLDGFETKSLFGPTSSFFDQAVAMSPTRIMLREHFRCMPEIIGFSNQLSYRGELVPLRQYGADRLRPLRTTYVRGALVSSRGANVINEAEAEALVETIAACCKDPQYDGKSMGVITLLGNAQDKFIAQRLVETLGVDVIEERRLRTGNAEAFQGDERDVMFVSMVSSLESTTGPARIGPLSTESAQQRLNVAASRARDQVWLFHSVQPAELSSKDLRRRYLEYLLTPSREQDGLDIGEVSADERHPAFDSLFEQRVFLALRARGYRVRPQVKIGGYRIDLVVEGGTQRLAVECDGDAFHTEENRADDEARQRDLERVGWTFWRVRGSAFYRDPEAALASLWHKLDALEIQPALEVSTANEVAVQTHVEVDAQAPTDVEASSFDAAFALQPDRTGTSVSTKTPDFTEATASAMTDVPAPTPNPVLARPAATSSRPATKARESRTAPPLAPAPAPARAGADQRPRFRRGKMLLSAAARKRVQQETDAITAWLEDSALQEAAPGQTKAQLERTREREADLEGRLDYLTRVLNQSVAEPGHRGGEWVTPGCIVGLRINGKTDVEQLVVSTMPLGNVRTLNPFLALSQAIDGADLGATVAYETPGGVREAVIEEIID</sequence>
<dbReference type="EMBL" id="VJXR01000002">
    <property type="protein sequence ID" value="TRW47453.1"/>
    <property type="molecule type" value="Genomic_DNA"/>
</dbReference>
<feature type="region of interest" description="Disordered" evidence="7">
    <location>
        <begin position="1535"/>
        <end position="1587"/>
    </location>
</feature>
<keyword evidence="2" id="KW-0547">Nucleotide-binding</keyword>
<dbReference type="GO" id="GO:0043139">
    <property type="term" value="F:5'-3' DNA helicase activity"/>
    <property type="evidence" value="ECO:0007669"/>
    <property type="project" value="TreeGrafter"/>
</dbReference>
<evidence type="ECO:0000259" key="10">
    <source>
        <dbReference type="Pfam" id="PF18741"/>
    </source>
</evidence>
<feature type="domain" description="DNA2/NAM7 helicase helicase" evidence="8">
    <location>
        <begin position="382"/>
        <end position="502"/>
    </location>
</feature>
<gene>
    <name evidence="11" type="ORF">FJ693_01245</name>
</gene>
<dbReference type="Pfam" id="PF18741">
    <property type="entry name" value="MTES_1575"/>
    <property type="match status" value="1"/>
</dbReference>
<proteinExistence type="inferred from homology"/>
<dbReference type="PANTHER" id="PTHR43788">
    <property type="entry name" value="DNA2/NAM7 HELICASE FAMILY MEMBER"/>
    <property type="match status" value="1"/>
</dbReference>
<dbReference type="InterPro" id="IPR041679">
    <property type="entry name" value="DNA2/NAM7-like_C"/>
</dbReference>
<evidence type="ECO:0000256" key="5">
    <source>
        <dbReference type="ARBA" id="ARBA00022840"/>
    </source>
</evidence>
<evidence type="ECO:0000256" key="4">
    <source>
        <dbReference type="ARBA" id="ARBA00022806"/>
    </source>
</evidence>
<accession>A0A552WYN6</accession>
<dbReference type="SUPFAM" id="SSF52540">
    <property type="entry name" value="P-loop containing nucleoside triphosphate hydrolases"/>
    <property type="match status" value="1"/>
</dbReference>
<comment type="similarity">
    <text evidence="1">Belongs to the DNA2/NAM7 helicase family.</text>
</comment>
<dbReference type="Pfam" id="PF13087">
    <property type="entry name" value="AAA_12"/>
    <property type="match status" value="1"/>
</dbReference>
<dbReference type="GO" id="GO:0016787">
    <property type="term" value="F:hydrolase activity"/>
    <property type="evidence" value="ECO:0007669"/>
    <property type="project" value="UniProtKB-KW"/>
</dbReference>
<dbReference type="PANTHER" id="PTHR43788:SF8">
    <property type="entry name" value="DNA-BINDING PROTEIN SMUBP-2"/>
    <property type="match status" value="1"/>
</dbReference>
<evidence type="ECO:0000259" key="9">
    <source>
        <dbReference type="Pfam" id="PF13087"/>
    </source>
</evidence>
<evidence type="ECO:0000256" key="1">
    <source>
        <dbReference type="ARBA" id="ARBA00007913"/>
    </source>
</evidence>
<keyword evidence="6" id="KW-0175">Coiled coil</keyword>
<protein>
    <submittedName>
        <fullName evidence="11">AAA family ATPase</fullName>
    </submittedName>
</protein>
<evidence type="ECO:0000313" key="12">
    <source>
        <dbReference type="Proteomes" id="UP000318693"/>
    </source>
</evidence>
<dbReference type="Gene3D" id="3.40.50.300">
    <property type="entry name" value="P-loop containing nucleotide triphosphate hydrolases"/>
    <property type="match status" value="3"/>
</dbReference>
<feature type="domain" description="Restriction endonuclease type II-like" evidence="10">
    <location>
        <begin position="1377"/>
        <end position="1469"/>
    </location>
</feature>
<dbReference type="Pfam" id="PF13086">
    <property type="entry name" value="AAA_11"/>
    <property type="match status" value="1"/>
</dbReference>
<comment type="caution">
    <text evidence="11">The sequence shown here is derived from an EMBL/GenBank/DDBJ whole genome shotgun (WGS) entry which is preliminary data.</text>
</comment>
<dbReference type="InterPro" id="IPR027417">
    <property type="entry name" value="P-loop_NTPase"/>
</dbReference>
<evidence type="ECO:0000313" key="11">
    <source>
        <dbReference type="EMBL" id="TRW47453.1"/>
    </source>
</evidence>
<evidence type="ECO:0000256" key="6">
    <source>
        <dbReference type="SAM" id="Coils"/>
    </source>
</evidence>
<feature type="domain" description="DNA2/NAM7 helicase-like C-terminal" evidence="9">
    <location>
        <begin position="1141"/>
        <end position="1328"/>
    </location>
</feature>
<dbReference type="InterPro" id="IPR050534">
    <property type="entry name" value="Coronavir_polyprotein_1ab"/>
</dbReference>
<evidence type="ECO:0000256" key="7">
    <source>
        <dbReference type="SAM" id="MobiDB-lite"/>
    </source>
</evidence>
<name>A0A552WYN6_9MICO</name>
<dbReference type="InterPro" id="IPR047187">
    <property type="entry name" value="SF1_C_Upf1"/>
</dbReference>
<organism evidence="11 12">
    <name type="scientific">Georgenia yuyongxinii</name>
    <dbReference type="NCBI Taxonomy" id="2589797"/>
    <lineage>
        <taxon>Bacteria</taxon>
        <taxon>Bacillati</taxon>
        <taxon>Actinomycetota</taxon>
        <taxon>Actinomycetes</taxon>
        <taxon>Micrococcales</taxon>
        <taxon>Bogoriellaceae</taxon>
        <taxon>Georgenia</taxon>
    </lineage>
</organism>
<keyword evidence="4" id="KW-0347">Helicase</keyword>
<dbReference type="Gene3D" id="3.40.960.10">
    <property type="entry name" value="VSR Endonuclease"/>
    <property type="match status" value="1"/>
</dbReference>
<evidence type="ECO:0000256" key="3">
    <source>
        <dbReference type="ARBA" id="ARBA00022801"/>
    </source>
</evidence>